<dbReference type="EMBL" id="JAMWBK010000007">
    <property type="protein sequence ID" value="KAJ8903337.1"/>
    <property type="molecule type" value="Genomic_DNA"/>
</dbReference>
<evidence type="ECO:0000256" key="9">
    <source>
        <dbReference type="ARBA" id="ARBA00047899"/>
    </source>
</evidence>
<evidence type="ECO:0000259" key="12">
    <source>
        <dbReference type="PROSITE" id="PS51285"/>
    </source>
</evidence>
<dbReference type="PROSITE" id="PS51285">
    <property type="entry name" value="AGC_KINASE_CTER"/>
    <property type="match status" value="1"/>
</dbReference>
<feature type="domain" description="Protein kinase" evidence="11">
    <location>
        <begin position="84"/>
        <end position="384"/>
    </location>
</feature>
<keyword evidence="6" id="KW-0547">Nucleotide-binding</keyword>
<evidence type="ECO:0000256" key="8">
    <source>
        <dbReference type="ARBA" id="ARBA00022840"/>
    </source>
</evidence>
<gene>
    <name evidence="13" type="ORF">NDN08_004445</name>
</gene>
<organism evidence="13 14">
    <name type="scientific">Rhodosorus marinus</name>
    <dbReference type="NCBI Taxonomy" id="101924"/>
    <lineage>
        <taxon>Eukaryota</taxon>
        <taxon>Rhodophyta</taxon>
        <taxon>Stylonematophyceae</taxon>
        <taxon>Stylonematales</taxon>
        <taxon>Stylonemataceae</taxon>
        <taxon>Rhodosorus</taxon>
    </lineage>
</organism>
<dbReference type="EC" id="2.7.11.1" evidence="2"/>
<dbReference type="SUPFAM" id="SSF56112">
    <property type="entry name" value="Protein kinase-like (PK-like)"/>
    <property type="match status" value="1"/>
</dbReference>
<evidence type="ECO:0000256" key="4">
    <source>
        <dbReference type="ARBA" id="ARBA00022553"/>
    </source>
</evidence>
<dbReference type="Pfam" id="PF00069">
    <property type="entry name" value="Pkinase"/>
    <property type="match status" value="2"/>
</dbReference>
<dbReference type="GO" id="GO:0007010">
    <property type="term" value="P:cytoskeleton organization"/>
    <property type="evidence" value="ECO:0007669"/>
    <property type="project" value="UniProtKB-ARBA"/>
</dbReference>
<evidence type="ECO:0000256" key="2">
    <source>
        <dbReference type="ARBA" id="ARBA00012513"/>
    </source>
</evidence>
<comment type="caution">
    <text evidence="13">The sequence shown here is derived from an EMBL/GenBank/DDBJ whole genome shotgun (WGS) entry which is preliminary data.</text>
</comment>
<dbReference type="AlphaFoldDB" id="A0AAV8UQE8"/>
<name>A0AAV8UQE8_9RHOD</name>
<proteinExistence type="inferred from homology"/>
<keyword evidence="4" id="KW-0597">Phosphoprotein</keyword>
<keyword evidence="8" id="KW-0067">ATP-binding</keyword>
<dbReference type="FunFam" id="1.10.510.10:FF:000024">
    <property type="entry name" value="Probable serine/threonine-protein kinase cot-1"/>
    <property type="match status" value="1"/>
</dbReference>
<evidence type="ECO:0000256" key="5">
    <source>
        <dbReference type="ARBA" id="ARBA00022679"/>
    </source>
</evidence>
<reference evidence="13 14" key="1">
    <citation type="journal article" date="2023" name="Nat. Commun.">
        <title>Origin of minicircular mitochondrial genomes in red algae.</title>
        <authorList>
            <person name="Lee Y."/>
            <person name="Cho C.H."/>
            <person name="Lee Y.M."/>
            <person name="Park S.I."/>
            <person name="Yang J.H."/>
            <person name="West J.A."/>
            <person name="Bhattacharya D."/>
            <person name="Yoon H.S."/>
        </authorList>
    </citation>
    <scope>NUCLEOTIDE SEQUENCE [LARGE SCALE GENOMIC DNA]</scope>
    <source>
        <strain evidence="13 14">CCMP1338</strain>
        <tissue evidence="13">Whole cell</tissue>
    </source>
</reference>
<protein>
    <recommendedName>
        <fullName evidence="2">non-specific serine/threonine protein kinase</fullName>
        <ecNumber evidence="2">2.7.11.1</ecNumber>
    </recommendedName>
</protein>
<keyword evidence="7" id="KW-0418">Kinase</keyword>
<dbReference type="InterPro" id="IPR008271">
    <property type="entry name" value="Ser/Thr_kinase_AS"/>
</dbReference>
<evidence type="ECO:0000256" key="10">
    <source>
        <dbReference type="ARBA" id="ARBA00048679"/>
    </source>
</evidence>
<evidence type="ECO:0000256" key="7">
    <source>
        <dbReference type="ARBA" id="ARBA00022777"/>
    </source>
</evidence>
<dbReference type="PROSITE" id="PS50011">
    <property type="entry name" value="PROTEIN_KINASE_DOM"/>
    <property type="match status" value="1"/>
</dbReference>
<evidence type="ECO:0000256" key="3">
    <source>
        <dbReference type="ARBA" id="ARBA00022527"/>
    </source>
</evidence>
<dbReference type="Gene3D" id="1.10.510.10">
    <property type="entry name" value="Transferase(Phosphotransferase) domain 1"/>
    <property type="match status" value="2"/>
</dbReference>
<dbReference type="Proteomes" id="UP001157974">
    <property type="component" value="Unassembled WGS sequence"/>
</dbReference>
<dbReference type="Gene3D" id="3.30.200.20">
    <property type="entry name" value="Phosphorylase Kinase, domain 1"/>
    <property type="match status" value="1"/>
</dbReference>
<dbReference type="PROSITE" id="PS00108">
    <property type="entry name" value="PROTEIN_KINASE_ST"/>
    <property type="match status" value="1"/>
</dbReference>
<evidence type="ECO:0000313" key="14">
    <source>
        <dbReference type="Proteomes" id="UP001157974"/>
    </source>
</evidence>
<comment type="catalytic activity">
    <reaction evidence="10">
        <text>L-seryl-[protein] + ATP = O-phospho-L-seryl-[protein] + ADP + H(+)</text>
        <dbReference type="Rhea" id="RHEA:17989"/>
        <dbReference type="Rhea" id="RHEA-COMP:9863"/>
        <dbReference type="Rhea" id="RHEA-COMP:11604"/>
        <dbReference type="ChEBI" id="CHEBI:15378"/>
        <dbReference type="ChEBI" id="CHEBI:29999"/>
        <dbReference type="ChEBI" id="CHEBI:30616"/>
        <dbReference type="ChEBI" id="CHEBI:83421"/>
        <dbReference type="ChEBI" id="CHEBI:456216"/>
        <dbReference type="EC" id="2.7.11.1"/>
    </reaction>
</comment>
<feature type="domain" description="AGC-kinase C-terminal" evidence="12">
    <location>
        <begin position="385"/>
        <end position="444"/>
    </location>
</feature>
<dbReference type="SMART" id="SM00220">
    <property type="entry name" value="S_TKc"/>
    <property type="match status" value="1"/>
</dbReference>
<accession>A0AAV8UQE8</accession>
<dbReference type="PANTHER" id="PTHR45637">
    <property type="entry name" value="FLIPPASE KINASE 1-RELATED"/>
    <property type="match status" value="1"/>
</dbReference>
<evidence type="ECO:0000259" key="11">
    <source>
        <dbReference type="PROSITE" id="PS50011"/>
    </source>
</evidence>
<keyword evidence="5" id="KW-0808">Transferase</keyword>
<comment type="similarity">
    <text evidence="1">Belongs to the protein kinase superfamily. AGC Ser/Thr protein kinase family.</text>
</comment>
<evidence type="ECO:0000256" key="6">
    <source>
        <dbReference type="ARBA" id="ARBA00022741"/>
    </source>
</evidence>
<dbReference type="InterPro" id="IPR000719">
    <property type="entry name" value="Prot_kinase_dom"/>
</dbReference>
<keyword evidence="3" id="KW-0723">Serine/threonine-protein kinase</keyword>
<dbReference type="InterPro" id="IPR000961">
    <property type="entry name" value="AGC-kinase_C"/>
</dbReference>
<evidence type="ECO:0000256" key="1">
    <source>
        <dbReference type="ARBA" id="ARBA00009903"/>
    </source>
</evidence>
<dbReference type="GO" id="GO:0004674">
    <property type="term" value="F:protein serine/threonine kinase activity"/>
    <property type="evidence" value="ECO:0007669"/>
    <property type="project" value="UniProtKB-KW"/>
</dbReference>
<comment type="catalytic activity">
    <reaction evidence="9">
        <text>L-threonyl-[protein] + ATP = O-phospho-L-threonyl-[protein] + ADP + H(+)</text>
        <dbReference type="Rhea" id="RHEA:46608"/>
        <dbReference type="Rhea" id="RHEA-COMP:11060"/>
        <dbReference type="Rhea" id="RHEA-COMP:11605"/>
        <dbReference type="ChEBI" id="CHEBI:15378"/>
        <dbReference type="ChEBI" id="CHEBI:30013"/>
        <dbReference type="ChEBI" id="CHEBI:30616"/>
        <dbReference type="ChEBI" id="CHEBI:61977"/>
        <dbReference type="ChEBI" id="CHEBI:456216"/>
        <dbReference type="EC" id="2.7.11.1"/>
    </reaction>
</comment>
<sequence>MADGIEECVGPMRPKLADWYVAKFVQKGNGLESVKENVSSVPAGFVPEVIEGTSPDEESDTGEGTCMYTEDFPVPDNHVRLDMFQPLKVLGTGGVGKVLLVLLVGTDRVYAMKELKKTEMIARNKVNRVMTEREIFRTSNHPLIVTLYASFQTKKKLYFIMEYFAGGEFFAFLQRQPLQRLSEKDAMFYSAEVILALEYLHCMGFVYRDLKPENILMRSNGHIALTDFDLSKEGAYRLPMVAKKEKKGLFRRGRNGRPKGRSKSLNYDLDIVDCEPILPNSNSFVGTEEYLAPEVIEGCSQTAAVDWWTLGILIYEMICGKTPFVGECRKDTFDRIQNGDVVWPKGVSVSSSCKNLVKRLLDKDPERRICHELGATELKRHPWFHGLQFELIRNEPPPIKPDVRDPLDLSQYTGVSVELDLETELSDDETFAGFEVTRESRRNS</sequence>
<dbReference type="InterPro" id="IPR011009">
    <property type="entry name" value="Kinase-like_dom_sf"/>
</dbReference>
<keyword evidence="14" id="KW-1185">Reference proteome</keyword>
<evidence type="ECO:0000313" key="13">
    <source>
        <dbReference type="EMBL" id="KAJ8903337.1"/>
    </source>
</evidence>
<dbReference type="GO" id="GO:0005524">
    <property type="term" value="F:ATP binding"/>
    <property type="evidence" value="ECO:0007669"/>
    <property type="project" value="UniProtKB-KW"/>
</dbReference>